<feature type="region of interest" description="Disordered" evidence="5">
    <location>
        <begin position="260"/>
        <end position="287"/>
    </location>
</feature>
<dbReference type="GO" id="GO:0005856">
    <property type="term" value="C:cytoskeleton"/>
    <property type="evidence" value="ECO:0007669"/>
    <property type="project" value="UniProtKB-SubCell"/>
</dbReference>
<evidence type="ECO:0000256" key="4">
    <source>
        <dbReference type="ARBA" id="ARBA00023212"/>
    </source>
</evidence>
<keyword evidence="4" id="KW-0206">Cytoskeleton</keyword>
<evidence type="ECO:0000313" key="8">
    <source>
        <dbReference type="RefSeq" id="XP_034100120.1"/>
    </source>
</evidence>
<organism evidence="7 8">
    <name type="scientific">Drosophila albomicans</name>
    <name type="common">Fruit fly</name>
    <dbReference type="NCBI Taxonomy" id="7291"/>
    <lineage>
        <taxon>Eukaryota</taxon>
        <taxon>Metazoa</taxon>
        <taxon>Ecdysozoa</taxon>
        <taxon>Arthropoda</taxon>
        <taxon>Hexapoda</taxon>
        <taxon>Insecta</taxon>
        <taxon>Pterygota</taxon>
        <taxon>Neoptera</taxon>
        <taxon>Endopterygota</taxon>
        <taxon>Diptera</taxon>
        <taxon>Brachycera</taxon>
        <taxon>Muscomorpha</taxon>
        <taxon>Ephydroidea</taxon>
        <taxon>Drosophilidae</taxon>
        <taxon>Drosophila</taxon>
    </lineage>
</organism>
<dbReference type="Proteomes" id="UP000515160">
    <property type="component" value="Chromosome 2L"/>
</dbReference>
<evidence type="ECO:0000256" key="1">
    <source>
        <dbReference type="ARBA" id="ARBA00004245"/>
    </source>
</evidence>
<comment type="similarity">
    <text evidence="2">Belongs to the TPX2 family.</text>
</comment>
<feature type="region of interest" description="Disordered" evidence="5">
    <location>
        <begin position="210"/>
        <end position="243"/>
    </location>
</feature>
<reference evidence="8" key="1">
    <citation type="submission" date="2025-08" db="UniProtKB">
        <authorList>
            <consortium name="RefSeq"/>
        </authorList>
    </citation>
    <scope>IDENTIFICATION</scope>
    <source>
        <strain evidence="8">15112-1751.03</strain>
        <tissue evidence="8">Whole Adult</tissue>
    </source>
</reference>
<sequence>MSEYTFKMSQLKFEENCNLFDLAATENLFSKLSCSDKVNKQRQQLNEESFLSGIERFGNEDDERSTRLSGLEQVQRRSSIVYESAQLKAAALQNLLKTFDSSWLNQQPKPVASTAQQRPAPQAYGFKEIYERKKQQLLHQCLEQERTQRQFHSRPMPNFRQVHEQHANKLVVHRITHPVSPNVLKKSRQMLLKRDQKVEQFIQQRELDQRLEQQLRPRTKPVPKSRPAPLKPHNRPTIAQSIMKPFRLSTELRAEQRKQFNAQSQLAQENRRRELEAQRKRAEHEEYLKQRQLATFRARPNPFRNH</sequence>
<keyword evidence="7" id="KW-1185">Reference proteome</keyword>
<dbReference type="GeneID" id="117565221"/>
<dbReference type="InterPro" id="IPR027329">
    <property type="entry name" value="TPX2_C"/>
</dbReference>
<evidence type="ECO:0000256" key="5">
    <source>
        <dbReference type="SAM" id="MobiDB-lite"/>
    </source>
</evidence>
<comment type="subcellular location">
    <subcellularLocation>
        <location evidence="1">Cytoplasm</location>
        <location evidence="1">Cytoskeleton</location>
    </subcellularLocation>
</comment>
<name>A0A6P8WPW7_DROAB</name>
<feature type="domain" description="TPX2 C-terminal" evidence="6">
    <location>
        <begin position="246"/>
        <end position="302"/>
    </location>
</feature>
<dbReference type="RefSeq" id="XP_034100120.1">
    <property type="nucleotide sequence ID" value="XM_034244229.2"/>
</dbReference>
<evidence type="ECO:0000256" key="2">
    <source>
        <dbReference type="ARBA" id="ARBA00005885"/>
    </source>
</evidence>
<gene>
    <name evidence="8" type="primary">LOC117565221</name>
</gene>
<dbReference type="AlphaFoldDB" id="A0A6P8WPW7"/>
<evidence type="ECO:0000256" key="3">
    <source>
        <dbReference type="ARBA" id="ARBA00022490"/>
    </source>
</evidence>
<keyword evidence="3" id="KW-0963">Cytoplasm</keyword>
<dbReference type="OrthoDB" id="1684416at2759"/>
<evidence type="ECO:0000259" key="6">
    <source>
        <dbReference type="Pfam" id="PF06886"/>
    </source>
</evidence>
<proteinExistence type="inferred from homology"/>
<evidence type="ECO:0000313" key="7">
    <source>
        <dbReference type="Proteomes" id="UP000515160"/>
    </source>
</evidence>
<protein>
    <submittedName>
        <fullName evidence="8">Trichohyalin</fullName>
    </submittedName>
</protein>
<feature type="compositionally biased region" description="Basic and acidic residues" evidence="5">
    <location>
        <begin position="269"/>
        <end position="287"/>
    </location>
</feature>
<dbReference type="Pfam" id="PF06886">
    <property type="entry name" value="TPX2"/>
    <property type="match status" value="1"/>
</dbReference>
<accession>A0A6P8WPW7</accession>